<dbReference type="Gene3D" id="1.10.3470.10">
    <property type="entry name" value="ABC transporter involved in vitamin B12 uptake, BtuC"/>
    <property type="match status" value="1"/>
</dbReference>
<organism evidence="9 10">
    <name type="scientific">Roseibium salinum</name>
    <dbReference type="NCBI Taxonomy" id="1604349"/>
    <lineage>
        <taxon>Bacteria</taxon>
        <taxon>Pseudomonadati</taxon>
        <taxon>Pseudomonadota</taxon>
        <taxon>Alphaproteobacteria</taxon>
        <taxon>Hyphomicrobiales</taxon>
        <taxon>Stappiaceae</taxon>
        <taxon>Roseibium</taxon>
    </lineage>
</organism>
<dbReference type="CDD" id="cd06550">
    <property type="entry name" value="TM_ABC_iron-siderophores_like"/>
    <property type="match status" value="1"/>
</dbReference>
<dbReference type="EMBL" id="JAPEVI010000003">
    <property type="protein sequence ID" value="MCX2721802.1"/>
    <property type="molecule type" value="Genomic_DNA"/>
</dbReference>
<dbReference type="PANTHER" id="PTHR30472">
    <property type="entry name" value="FERRIC ENTEROBACTIN TRANSPORT SYSTEM PERMEASE PROTEIN"/>
    <property type="match status" value="1"/>
</dbReference>
<keyword evidence="3" id="KW-0813">Transport</keyword>
<gene>
    <name evidence="9" type="ORF">ON753_05190</name>
</gene>
<feature type="transmembrane region" description="Helical" evidence="8">
    <location>
        <begin position="184"/>
        <end position="206"/>
    </location>
</feature>
<keyword evidence="4" id="KW-1003">Cell membrane</keyword>
<evidence type="ECO:0000313" key="10">
    <source>
        <dbReference type="Proteomes" id="UP001300261"/>
    </source>
</evidence>
<proteinExistence type="inferred from homology"/>
<keyword evidence="6 8" id="KW-1133">Transmembrane helix</keyword>
<dbReference type="SUPFAM" id="SSF81345">
    <property type="entry name" value="ABC transporter involved in vitamin B12 uptake, BtuC"/>
    <property type="match status" value="1"/>
</dbReference>
<accession>A0ABT3QY04</accession>
<name>A0ABT3QY04_9HYPH</name>
<feature type="transmembrane region" description="Helical" evidence="8">
    <location>
        <begin position="112"/>
        <end position="131"/>
    </location>
</feature>
<keyword evidence="10" id="KW-1185">Reference proteome</keyword>
<dbReference type="PANTHER" id="PTHR30472:SF1">
    <property type="entry name" value="FE(3+) DICITRATE TRANSPORT SYSTEM PERMEASE PROTEIN FECC-RELATED"/>
    <property type="match status" value="1"/>
</dbReference>
<dbReference type="Pfam" id="PF01032">
    <property type="entry name" value="FecCD"/>
    <property type="match status" value="1"/>
</dbReference>
<comment type="similarity">
    <text evidence="2">Belongs to the binding-protein-dependent transport system permease family. FecCD subfamily.</text>
</comment>
<evidence type="ECO:0000313" key="9">
    <source>
        <dbReference type="EMBL" id="MCX2721802.1"/>
    </source>
</evidence>
<evidence type="ECO:0000256" key="5">
    <source>
        <dbReference type="ARBA" id="ARBA00022692"/>
    </source>
</evidence>
<feature type="transmembrane region" description="Helical" evidence="8">
    <location>
        <begin position="57"/>
        <end position="75"/>
    </location>
</feature>
<dbReference type="Proteomes" id="UP001300261">
    <property type="component" value="Unassembled WGS sequence"/>
</dbReference>
<evidence type="ECO:0000256" key="8">
    <source>
        <dbReference type="SAM" id="Phobius"/>
    </source>
</evidence>
<keyword evidence="7 8" id="KW-0472">Membrane</keyword>
<evidence type="ECO:0000256" key="3">
    <source>
        <dbReference type="ARBA" id="ARBA00022448"/>
    </source>
</evidence>
<evidence type="ECO:0000256" key="4">
    <source>
        <dbReference type="ARBA" id="ARBA00022475"/>
    </source>
</evidence>
<comment type="subcellular location">
    <subcellularLocation>
        <location evidence="1">Cell membrane</location>
        <topology evidence="1">Multi-pass membrane protein</topology>
    </subcellularLocation>
</comment>
<feature type="transmembrane region" description="Helical" evidence="8">
    <location>
        <begin position="143"/>
        <end position="163"/>
    </location>
</feature>
<feature type="transmembrane region" description="Helical" evidence="8">
    <location>
        <begin position="226"/>
        <end position="255"/>
    </location>
</feature>
<protein>
    <submittedName>
        <fullName evidence="9">Iron ABC transporter permease</fullName>
    </submittedName>
</protein>
<reference evidence="9 10" key="1">
    <citation type="journal article" date="2016" name="Int. J. Syst. Evol. Microbiol.">
        <title>Labrenzia salina sp. nov., isolated from the rhizosphere of the halophyte Arthrocnemum macrostachyum.</title>
        <authorList>
            <person name="Camacho M."/>
            <person name="Redondo-Gomez S."/>
            <person name="Rodriguez-Llorente I."/>
            <person name="Rohde M."/>
            <person name="Sproer C."/>
            <person name="Schumann P."/>
            <person name="Klenk H.P."/>
            <person name="Montero-Calasanz M.D.C."/>
        </authorList>
    </citation>
    <scope>NUCLEOTIDE SEQUENCE [LARGE SCALE GENOMIC DNA]</scope>
    <source>
        <strain evidence="9 10">DSM 29163</strain>
    </source>
</reference>
<comment type="caution">
    <text evidence="9">The sequence shown here is derived from an EMBL/GenBank/DDBJ whole genome shotgun (WGS) entry which is preliminary data.</text>
</comment>
<keyword evidence="5 8" id="KW-0812">Transmembrane</keyword>
<dbReference type="RefSeq" id="WP_265961509.1">
    <property type="nucleotide sequence ID" value="NZ_JAPEVI010000003.1"/>
</dbReference>
<evidence type="ECO:0000256" key="7">
    <source>
        <dbReference type="ARBA" id="ARBA00023136"/>
    </source>
</evidence>
<evidence type="ECO:0000256" key="6">
    <source>
        <dbReference type="ARBA" id="ARBA00022989"/>
    </source>
</evidence>
<feature type="transmembrane region" description="Helical" evidence="8">
    <location>
        <begin position="87"/>
        <end position="105"/>
    </location>
</feature>
<feature type="transmembrane region" description="Helical" evidence="8">
    <location>
        <begin position="304"/>
        <end position="321"/>
    </location>
</feature>
<feature type="transmembrane region" description="Helical" evidence="8">
    <location>
        <begin position="275"/>
        <end position="298"/>
    </location>
</feature>
<dbReference type="InterPro" id="IPR000522">
    <property type="entry name" value="ABC_transptr_permease_BtuC"/>
</dbReference>
<sequence length="330" mass="33239">MTRLVIGLGAALCAAVFLSLHAGLTFYSPQTVFAALAGAEGTDALIVTTLRLPRTLIGLFCGAALGLSGLLMQSVTRNPLAEPGLLGLNAGAALFVTLGITVFGVSSLAGIGAAAILGALLTTALVFFLSISAGGADNPATTLLAGFTVASLLASFTQTLLLIDESALETLLFWLSGSFANRPLDLLLLGIPLLVAGCAGSLFLASSLDVLRLDDATARSVGVNVVAARLAALFFAALLAAGAVAMAGPVLFLGLAAPHIAQRLSGTNLPPTRQLIVVSMLTGAVIAIAADILARIIVAPGEAPISPVLALVGVPLLIHLLRERKGAAIR</sequence>
<evidence type="ECO:0000256" key="1">
    <source>
        <dbReference type="ARBA" id="ARBA00004651"/>
    </source>
</evidence>
<evidence type="ECO:0000256" key="2">
    <source>
        <dbReference type="ARBA" id="ARBA00007935"/>
    </source>
</evidence>
<dbReference type="InterPro" id="IPR037294">
    <property type="entry name" value="ABC_BtuC-like"/>
</dbReference>